<dbReference type="NCBIfam" id="TIGR03188">
    <property type="entry name" value="histidine_hisI"/>
    <property type="match status" value="1"/>
</dbReference>
<dbReference type="InterPro" id="IPR021130">
    <property type="entry name" value="PRib-ATP_PPHydrolase-like"/>
</dbReference>
<dbReference type="GO" id="GO:0005524">
    <property type="term" value="F:ATP binding"/>
    <property type="evidence" value="ECO:0007669"/>
    <property type="project" value="UniProtKB-KW"/>
</dbReference>
<keyword evidence="13 15" id="KW-0368">Histidine biosynthesis</keyword>
<comment type="catalytic activity">
    <reaction evidence="1 15">
        <text>1-(5-phospho-beta-D-ribosyl)-5'-AMP + H2O = 1-(5-phospho-beta-D-ribosyl)-5-[(5-phospho-beta-D-ribosylamino)methylideneamino]imidazole-4-carboxamide</text>
        <dbReference type="Rhea" id="RHEA:20049"/>
        <dbReference type="ChEBI" id="CHEBI:15377"/>
        <dbReference type="ChEBI" id="CHEBI:58435"/>
        <dbReference type="ChEBI" id="CHEBI:59457"/>
        <dbReference type="EC" id="3.5.4.19"/>
    </reaction>
</comment>
<dbReference type="AlphaFoldDB" id="A0A4V2SCH2"/>
<accession>A0A4V2SCH2</accession>
<dbReference type="InterPro" id="IPR038019">
    <property type="entry name" value="PRib_AMP_CycHydrolase_sf"/>
</dbReference>
<evidence type="ECO:0000256" key="14">
    <source>
        <dbReference type="ARBA" id="ARBA00023268"/>
    </source>
</evidence>
<dbReference type="SUPFAM" id="SSF141734">
    <property type="entry name" value="HisI-like"/>
    <property type="match status" value="1"/>
</dbReference>
<dbReference type="Proteomes" id="UP000294919">
    <property type="component" value="Unassembled WGS sequence"/>
</dbReference>
<comment type="catalytic activity">
    <reaction evidence="2 15">
        <text>1-(5-phospho-beta-D-ribosyl)-ATP + H2O = 1-(5-phospho-beta-D-ribosyl)-5'-AMP + diphosphate + H(+)</text>
        <dbReference type="Rhea" id="RHEA:22828"/>
        <dbReference type="ChEBI" id="CHEBI:15377"/>
        <dbReference type="ChEBI" id="CHEBI:15378"/>
        <dbReference type="ChEBI" id="CHEBI:33019"/>
        <dbReference type="ChEBI" id="CHEBI:59457"/>
        <dbReference type="ChEBI" id="CHEBI:73183"/>
        <dbReference type="EC" id="3.6.1.31"/>
    </reaction>
</comment>
<dbReference type="Gene3D" id="3.10.20.810">
    <property type="entry name" value="Phosphoribosyl-AMP cyclohydrolase"/>
    <property type="match status" value="1"/>
</dbReference>
<evidence type="ECO:0000259" key="16">
    <source>
        <dbReference type="Pfam" id="PF01502"/>
    </source>
</evidence>
<dbReference type="RefSeq" id="WP_132242200.1">
    <property type="nucleotide sequence ID" value="NZ_SLWV01000002.1"/>
</dbReference>
<dbReference type="CDD" id="cd11534">
    <property type="entry name" value="NTP-PPase_HisIE_like"/>
    <property type="match status" value="1"/>
</dbReference>
<dbReference type="HAMAP" id="MF_01020">
    <property type="entry name" value="HisE"/>
    <property type="match status" value="1"/>
</dbReference>
<evidence type="ECO:0000256" key="4">
    <source>
        <dbReference type="ARBA" id="ARBA00005169"/>
    </source>
</evidence>
<dbReference type="FunFam" id="3.10.20.810:FF:000001">
    <property type="entry name" value="Histidine biosynthesis bifunctional protein HisIE"/>
    <property type="match status" value="1"/>
</dbReference>
<evidence type="ECO:0000256" key="12">
    <source>
        <dbReference type="ARBA" id="ARBA00022840"/>
    </source>
</evidence>
<evidence type="ECO:0000313" key="17">
    <source>
        <dbReference type="EMBL" id="TCO79370.1"/>
    </source>
</evidence>
<feature type="region of interest" description="Phosphoribosyl-AMP cyclohydrolase" evidence="15">
    <location>
        <begin position="1"/>
        <end position="118"/>
    </location>
</feature>
<dbReference type="UniPathway" id="UPA00031">
    <property type="reaction ID" value="UER00007"/>
</dbReference>
<evidence type="ECO:0000256" key="2">
    <source>
        <dbReference type="ARBA" id="ARBA00001460"/>
    </source>
</evidence>
<evidence type="ECO:0000256" key="15">
    <source>
        <dbReference type="HAMAP-Rule" id="MF_01019"/>
    </source>
</evidence>
<dbReference type="InterPro" id="IPR023019">
    <property type="entry name" value="His_synth_HisIE"/>
</dbReference>
<evidence type="ECO:0000313" key="18">
    <source>
        <dbReference type="Proteomes" id="UP000294919"/>
    </source>
</evidence>
<dbReference type="Gene3D" id="1.10.287.1080">
    <property type="entry name" value="MazG-like"/>
    <property type="match status" value="1"/>
</dbReference>
<comment type="similarity">
    <text evidence="6 15">In the C-terminal section; belongs to the PRA-PH family.</text>
</comment>
<evidence type="ECO:0000256" key="6">
    <source>
        <dbReference type="ARBA" id="ARBA00007731"/>
    </source>
</evidence>
<keyword evidence="8 15" id="KW-0963">Cytoplasm</keyword>
<dbReference type="GO" id="GO:0005737">
    <property type="term" value="C:cytoplasm"/>
    <property type="evidence" value="ECO:0007669"/>
    <property type="project" value="UniProtKB-SubCell"/>
</dbReference>
<feature type="region of interest" description="Phosphoribosyl-ATP pyrophosphohydrolase" evidence="15">
    <location>
        <begin position="119"/>
        <end position="208"/>
    </location>
</feature>
<dbReference type="OrthoDB" id="9795769at2"/>
<comment type="subcellular location">
    <subcellularLocation>
        <location evidence="3 15">Cytoplasm</location>
    </subcellularLocation>
</comment>
<dbReference type="Pfam" id="PF01502">
    <property type="entry name" value="PRA-CH"/>
    <property type="match status" value="1"/>
</dbReference>
<evidence type="ECO:0000256" key="3">
    <source>
        <dbReference type="ARBA" id="ARBA00004496"/>
    </source>
</evidence>
<comment type="pathway">
    <text evidence="5 15">Amino-acid biosynthesis; L-histidine biosynthesis; L-histidine from 5-phospho-alpha-D-ribose 1-diphosphate: step 2/9.</text>
</comment>
<keyword evidence="11 15" id="KW-0378">Hydrolase</keyword>
<evidence type="ECO:0000256" key="1">
    <source>
        <dbReference type="ARBA" id="ARBA00000024"/>
    </source>
</evidence>
<evidence type="ECO:0000256" key="9">
    <source>
        <dbReference type="ARBA" id="ARBA00022605"/>
    </source>
</evidence>
<reference evidence="17 18" key="1">
    <citation type="submission" date="2019-03" db="EMBL/GenBank/DDBJ databases">
        <title>Genomic Encyclopedia of Type Strains, Phase IV (KMG-IV): sequencing the most valuable type-strain genomes for metagenomic binning, comparative biology and taxonomic classification.</title>
        <authorList>
            <person name="Goeker M."/>
        </authorList>
    </citation>
    <scope>NUCLEOTIDE SEQUENCE [LARGE SCALE GENOMIC DNA]</scope>
    <source>
        <strain evidence="17 18">DSM 102940</strain>
    </source>
</reference>
<comment type="pathway">
    <text evidence="4 15">Amino-acid biosynthesis; L-histidine biosynthesis; L-histidine from 5-phospho-alpha-D-ribose 1-diphosphate: step 3/9.</text>
</comment>
<keyword evidence="10 15" id="KW-0547">Nucleotide-binding</keyword>
<dbReference type="NCBIfam" id="NF000768">
    <property type="entry name" value="PRK00051.1"/>
    <property type="match status" value="1"/>
</dbReference>
<dbReference type="PANTHER" id="PTHR42945">
    <property type="entry name" value="HISTIDINE BIOSYNTHESIS BIFUNCTIONAL PROTEIN"/>
    <property type="match status" value="1"/>
</dbReference>
<dbReference type="InterPro" id="IPR026660">
    <property type="entry name" value="PRA-CH"/>
</dbReference>
<protein>
    <recommendedName>
        <fullName evidence="15">Histidine biosynthesis bifunctional protein HisIE</fullName>
    </recommendedName>
    <domain>
        <recommendedName>
            <fullName evidence="15">Phosphoribosyl-AMP cyclohydrolase</fullName>
            <shortName evidence="15">PRA-CH</shortName>
            <ecNumber evidence="15">3.5.4.19</ecNumber>
        </recommendedName>
    </domain>
    <domain>
        <recommendedName>
            <fullName evidence="15">Phosphoribosyl-ATP pyrophosphatase</fullName>
            <shortName evidence="15">PRA-PH</shortName>
            <ecNumber evidence="15">3.6.1.31</ecNumber>
        </recommendedName>
    </domain>
</protein>
<dbReference type="EMBL" id="SLWV01000002">
    <property type="protein sequence ID" value="TCO79370.1"/>
    <property type="molecule type" value="Genomic_DNA"/>
</dbReference>
<keyword evidence="12 15" id="KW-0067">ATP-binding</keyword>
<proteinExistence type="inferred from homology"/>
<comment type="similarity">
    <text evidence="7 15">In the N-terminal section; belongs to the PRA-CH family.</text>
</comment>
<dbReference type="InterPro" id="IPR002496">
    <property type="entry name" value="PRib_AMP_CycHydrolase_dom"/>
</dbReference>
<dbReference type="NCBIfam" id="NF002747">
    <property type="entry name" value="PRK02759.1"/>
    <property type="match status" value="1"/>
</dbReference>
<keyword evidence="18" id="KW-1185">Reference proteome</keyword>
<dbReference type="Pfam" id="PF01503">
    <property type="entry name" value="PRA-PH"/>
    <property type="match status" value="1"/>
</dbReference>
<dbReference type="HAMAP" id="MF_01021">
    <property type="entry name" value="HisI"/>
    <property type="match status" value="1"/>
</dbReference>
<dbReference type="EC" id="3.6.1.31" evidence="15"/>
<comment type="caution">
    <text evidence="17">The sequence shown here is derived from an EMBL/GenBank/DDBJ whole genome shotgun (WGS) entry which is preliminary data.</text>
</comment>
<keyword evidence="14 15" id="KW-0511">Multifunctional enzyme</keyword>
<dbReference type="GO" id="GO:0000105">
    <property type="term" value="P:L-histidine biosynthetic process"/>
    <property type="evidence" value="ECO:0007669"/>
    <property type="project" value="UniProtKB-UniRule"/>
</dbReference>
<name>A0A4V2SCH2_9FIRM</name>
<evidence type="ECO:0000256" key="11">
    <source>
        <dbReference type="ARBA" id="ARBA00022801"/>
    </source>
</evidence>
<dbReference type="InterPro" id="IPR008179">
    <property type="entry name" value="HisE"/>
</dbReference>
<dbReference type="GO" id="GO:0004635">
    <property type="term" value="F:phosphoribosyl-AMP cyclohydrolase activity"/>
    <property type="evidence" value="ECO:0007669"/>
    <property type="project" value="UniProtKB-UniRule"/>
</dbReference>
<feature type="domain" description="Phosphoribosyl-AMP cyclohydrolase" evidence="16">
    <location>
        <begin position="29"/>
        <end position="102"/>
    </location>
</feature>
<evidence type="ECO:0000256" key="5">
    <source>
        <dbReference type="ARBA" id="ARBA00005204"/>
    </source>
</evidence>
<evidence type="ECO:0000256" key="7">
    <source>
        <dbReference type="ARBA" id="ARBA00008299"/>
    </source>
</evidence>
<organism evidence="17 18">
    <name type="scientific">Marinisporobacter balticus</name>
    <dbReference type="NCBI Taxonomy" id="2018667"/>
    <lineage>
        <taxon>Bacteria</taxon>
        <taxon>Bacillati</taxon>
        <taxon>Bacillota</taxon>
        <taxon>Clostridia</taxon>
        <taxon>Peptostreptococcales</taxon>
        <taxon>Thermotaleaceae</taxon>
        <taxon>Marinisporobacter</taxon>
    </lineage>
</organism>
<gene>
    <name evidence="15" type="primary">hisI</name>
    <name evidence="15" type="synonym">hisIE</name>
    <name evidence="17" type="ORF">EV214_10288</name>
</gene>
<evidence type="ECO:0000256" key="8">
    <source>
        <dbReference type="ARBA" id="ARBA00022490"/>
    </source>
</evidence>
<dbReference type="EC" id="3.5.4.19" evidence="15"/>
<evidence type="ECO:0000256" key="10">
    <source>
        <dbReference type="ARBA" id="ARBA00022741"/>
    </source>
</evidence>
<dbReference type="SUPFAM" id="SSF101386">
    <property type="entry name" value="all-alpha NTP pyrophosphatases"/>
    <property type="match status" value="1"/>
</dbReference>
<dbReference type="PANTHER" id="PTHR42945:SF9">
    <property type="entry name" value="HISTIDINE BIOSYNTHESIS BIFUNCTIONAL PROTEIN HISIE"/>
    <property type="match status" value="1"/>
</dbReference>
<evidence type="ECO:0000256" key="13">
    <source>
        <dbReference type="ARBA" id="ARBA00023102"/>
    </source>
</evidence>
<sequence length="208" mass="24495">MSKEWDLKFDEKGLIPAIVQDVNTKKVLMLAYMNEVSLEKTLETKKTWFYSRSRKKLWNKGETSGNYQIVKKISYDCDQDTLLIEVIPLGNACHTGSETCFFNKVFEEENKENSKNEIIKKLYNRIQKRKENPLEGSYTNYLFEKGIDKILKKVGEEASEVIIGAKNDNKDEMIYEVSDLIYHLLVLLIEKKITMDEIKEELWNRYNK</sequence>
<dbReference type="HAMAP" id="MF_01019">
    <property type="entry name" value="HisIE"/>
    <property type="match status" value="1"/>
</dbReference>
<keyword evidence="9 15" id="KW-0028">Amino-acid biosynthesis</keyword>
<dbReference type="GO" id="GO:0004636">
    <property type="term" value="F:phosphoribosyl-ATP diphosphatase activity"/>
    <property type="evidence" value="ECO:0007669"/>
    <property type="project" value="UniProtKB-UniRule"/>
</dbReference>